<protein>
    <recommendedName>
        <fullName evidence="10">G-protein coupled receptors family 1 profile domain-containing protein</fullName>
    </recommendedName>
</protein>
<keyword evidence="7" id="KW-1133">Transmembrane helix</keyword>
<evidence type="ECO:0000313" key="8">
    <source>
        <dbReference type="EMBL" id="GFR83499.1"/>
    </source>
</evidence>
<feature type="compositionally biased region" description="Polar residues" evidence="6">
    <location>
        <begin position="195"/>
        <end position="214"/>
    </location>
</feature>
<evidence type="ECO:0000256" key="5">
    <source>
        <dbReference type="ARBA" id="ARBA00023224"/>
    </source>
</evidence>
<feature type="region of interest" description="Disordered" evidence="6">
    <location>
        <begin position="180"/>
        <end position="227"/>
    </location>
</feature>
<sequence>MVMMMMMMMTMTMMRRESRRGVVEVLCKDNDDYDDVDNLTVLGFFCDSVNLTHCATTNSWGDLELYIELPLTFTSILSICVSYSLILLVLRQQQKKMAEHKQQPKAKLNQVAPLQPKVRDGPDGARDQPRSYAKARPCTCRFLPPILATCGANHEKQEMLRSQRIHEALFRKPVGKLPQTTSDLLAGESKPEARTISSTSEMCNASHMSDSVGETESARKTQRVSTQTLELSLDQERFSKPGKARGVARSEVSQETREIEIISSSYQSSCFTSQAVGSFSSVSNVVGSVLELPSVVDSLAVDKDTNQANMQNAAITVEEFNEGSQMSVSSPETTIAKLSSCIDTDVGNRKVITSCAFPSHGSTSNDQSCLNKISGENLKNGTQCSNSNITSQLNVKKLTPDGDKSKIYVLISTGVTTHSTSVGCLDGSSNIIGNTRSCAGLSTRSPSYRVWPFSQFASTNTSEEMGQHSTMESSNSVEISGYKEMHPKSVTNSSHPPVEFENREFSFSVNSNPGESPNHPPLVSCANTILHEKFVDVLNDTSVKQIANSNCRLLDRDIQSANAPEDDTICGDSFTSPPCSGDLTSNFVVVDNSEKESNDNVQKAEVSKSHHAASYQNKTDLTTFSTEHSGTKTSESHPDSHQKHSESVYGEESLIVVINSMKSGSEPISNSTPAPVSVHLVEEKCVEIVDSDGTVHPEEEKRVEIVDSDGTVHPVEDKRVEIVDSDGTVHPVEEKLSIHHVEEKRVENVDSDGPVHPVEEKRVEIVDSDGTVHPVEEKRVEIVDSDGTVHLEAVRRLTQENSPSALNIEGAVCLMNPKNKELGRRKVELKAALKVGLLFLSFLLLWTPLPLVVTVIRVTSSVPRKSVQADLVGVFSALASSTAALDPILYGLLNRPIRIAMKQMLKKVRRKLSQSVCAQKVAAFSRTA</sequence>
<dbReference type="SUPFAM" id="SSF81321">
    <property type="entry name" value="Family A G protein-coupled receptor-like"/>
    <property type="match status" value="1"/>
</dbReference>
<feature type="transmembrane region" description="Helical" evidence="7">
    <location>
        <begin position="871"/>
        <end position="893"/>
    </location>
</feature>
<evidence type="ECO:0000256" key="2">
    <source>
        <dbReference type="ARBA" id="ARBA00022475"/>
    </source>
</evidence>
<dbReference type="Proteomes" id="UP000762676">
    <property type="component" value="Unassembled WGS sequence"/>
</dbReference>
<evidence type="ECO:0008006" key="10">
    <source>
        <dbReference type="Google" id="ProtNLM"/>
    </source>
</evidence>
<evidence type="ECO:0000313" key="9">
    <source>
        <dbReference type="Proteomes" id="UP000762676"/>
    </source>
</evidence>
<feature type="region of interest" description="Disordered" evidence="6">
    <location>
        <begin position="593"/>
        <end position="648"/>
    </location>
</feature>
<gene>
    <name evidence="8" type="ORF">ElyMa_005976600</name>
</gene>
<keyword evidence="2" id="KW-1003">Cell membrane</keyword>
<feature type="compositionally biased region" description="Basic and acidic residues" evidence="6">
    <location>
        <begin position="634"/>
        <end position="646"/>
    </location>
</feature>
<reference evidence="8 9" key="1">
    <citation type="journal article" date="2021" name="Elife">
        <title>Chloroplast acquisition without the gene transfer in kleptoplastic sea slugs, Plakobranchus ocellatus.</title>
        <authorList>
            <person name="Maeda T."/>
            <person name="Takahashi S."/>
            <person name="Yoshida T."/>
            <person name="Shimamura S."/>
            <person name="Takaki Y."/>
            <person name="Nagai Y."/>
            <person name="Toyoda A."/>
            <person name="Suzuki Y."/>
            <person name="Arimoto A."/>
            <person name="Ishii H."/>
            <person name="Satoh N."/>
            <person name="Nishiyama T."/>
            <person name="Hasebe M."/>
            <person name="Maruyama T."/>
            <person name="Minagawa J."/>
            <person name="Obokata J."/>
            <person name="Shigenobu S."/>
        </authorList>
    </citation>
    <scope>NUCLEOTIDE SEQUENCE [LARGE SCALE GENOMIC DNA]</scope>
</reference>
<comment type="caution">
    <text evidence="8">The sequence shown here is derived from an EMBL/GenBank/DDBJ whole genome shotgun (WGS) entry which is preliminary data.</text>
</comment>
<keyword evidence="7" id="KW-0472">Membrane</keyword>
<name>A0AAV4GDX9_9GAST</name>
<evidence type="ECO:0000256" key="3">
    <source>
        <dbReference type="ARBA" id="ARBA00023040"/>
    </source>
</evidence>
<dbReference type="Gene3D" id="1.20.1070.10">
    <property type="entry name" value="Rhodopsin 7-helix transmembrane proteins"/>
    <property type="match status" value="1"/>
</dbReference>
<dbReference type="GO" id="GO:0005886">
    <property type="term" value="C:plasma membrane"/>
    <property type="evidence" value="ECO:0007669"/>
    <property type="project" value="UniProtKB-SubCell"/>
</dbReference>
<comment type="subcellular location">
    <subcellularLocation>
        <location evidence="1">Cell membrane</location>
        <topology evidence="1">Multi-pass membrane protein</topology>
    </subcellularLocation>
</comment>
<accession>A0AAV4GDX9</accession>
<keyword evidence="9" id="KW-1185">Reference proteome</keyword>
<evidence type="ECO:0000256" key="1">
    <source>
        <dbReference type="ARBA" id="ARBA00004651"/>
    </source>
</evidence>
<feature type="compositionally biased region" description="Polar residues" evidence="6">
    <location>
        <begin position="614"/>
        <end position="633"/>
    </location>
</feature>
<evidence type="ECO:0000256" key="6">
    <source>
        <dbReference type="SAM" id="MobiDB-lite"/>
    </source>
</evidence>
<keyword evidence="5" id="KW-0807">Transducer</keyword>
<proteinExistence type="predicted"/>
<dbReference type="InterPro" id="IPR050569">
    <property type="entry name" value="TAAR"/>
</dbReference>
<dbReference type="GO" id="GO:0004930">
    <property type="term" value="F:G protein-coupled receptor activity"/>
    <property type="evidence" value="ECO:0007669"/>
    <property type="project" value="UniProtKB-KW"/>
</dbReference>
<dbReference type="PANTHER" id="PTHR24249">
    <property type="entry name" value="HISTAMINE RECEPTOR-RELATED G-PROTEIN COUPLED RECEPTOR"/>
    <property type="match status" value="1"/>
</dbReference>
<evidence type="ECO:0000256" key="4">
    <source>
        <dbReference type="ARBA" id="ARBA00023170"/>
    </source>
</evidence>
<keyword evidence="4" id="KW-0675">Receptor</keyword>
<evidence type="ECO:0000256" key="7">
    <source>
        <dbReference type="SAM" id="Phobius"/>
    </source>
</evidence>
<dbReference type="EMBL" id="BMAT01012011">
    <property type="protein sequence ID" value="GFR83499.1"/>
    <property type="molecule type" value="Genomic_DNA"/>
</dbReference>
<keyword evidence="3" id="KW-0297">G-protein coupled receptor</keyword>
<keyword evidence="7" id="KW-0812">Transmembrane</keyword>
<dbReference type="AlphaFoldDB" id="A0AAV4GDX9"/>
<organism evidence="8 9">
    <name type="scientific">Elysia marginata</name>
    <dbReference type="NCBI Taxonomy" id="1093978"/>
    <lineage>
        <taxon>Eukaryota</taxon>
        <taxon>Metazoa</taxon>
        <taxon>Spiralia</taxon>
        <taxon>Lophotrochozoa</taxon>
        <taxon>Mollusca</taxon>
        <taxon>Gastropoda</taxon>
        <taxon>Heterobranchia</taxon>
        <taxon>Euthyneura</taxon>
        <taxon>Panpulmonata</taxon>
        <taxon>Sacoglossa</taxon>
        <taxon>Placobranchoidea</taxon>
        <taxon>Plakobranchidae</taxon>
        <taxon>Elysia</taxon>
    </lineage>
</organism>
<feature type="transmembrane region" description="Helical" evidence="7">
    <location>
        <begin position="70"/>
        <end position="90"/>
    </location>
</feature>
<feature type="transmembrane region" description="Helical" evidence="7">
    <location>
        <begin position="831"/>
        <end position="851"/>
    </location>
</feature>